<feature type="region of interest" description="Disordered" evidence="1">
    <location>
        <begin position="177"/>
        <end position="197"/>
    </location>
</feature>
<evidence type="ECO:0000313" key="4">
    <source>
        <dbReference type="Proteomes" id="UP000054018"/>
    </source>
</evidence>
<feature type="compositionally biased region" description="Pro residues" evidence="1">
    <location>
        <begin position="177"/>
        <end position="189"/>
    </location>
</feature>
<keyword evidence="2" id="KW-1133">Transmembrane helix</keyword>
<accession>A0A0C9ZN91</accession>
<dbReference type="Proteomes" id="UP000054018">
    <property type="component" value="Unassembled WGS sequence"/>
</dbReference>
<sequence>MELPGPLVIASSSHLQIARDPASGATYEYTSQDNVNDYGNSGIFASDGGPTLIVVFLAIGVFTVATAAAFSWRRRHGIWGFADRPIHRRVQTRRERPATACRKPILWDIWTQTKESTGMDFWGNVMPLAAVKSNLGDPAMTAKPDDVHVTTLDRRPVGDTAVLRAVLSTVKCHYQAPPPSAALPSPPSRSPSECHLKEPPPHLLIKRAFIQIAVTIAMPGVCAPVPSTLVGNRAEFASADEELVEFCIGTAEIPLREA</sequence>
<evidence type="ECO:0000256" key="1">
    <source>
        <dbReference type="SAM" id="MobiDB-lite"/>
    </source>
</evidence>
<gene>
    <name evidence="3" type="ORF">PISMIDRAFT_681500</name>
</gene>
<organism evidence="3 4">
    <name type="scientific">Pisolithus microcarpus 441</name>
    <dbReference type="NCBI Taxonomy" id="765257"/>
    <lineage>
        <taxon>Eukaryota</taxon>
        <taxon>Fungi</taxon>
        <taxon>Dikarya</taxon>
        <taxon>Basidiomycota</taxon>
        <taxon>Agaricomycotina</taxon>
        <taxon>Agaricomycetes</taxon>
        <taxon>Agaricomycetidae</taxon>
        <taxon>Boletales</taxon>
        <taxon>Sclerodermatineae</taxon>
        <taxon>Pisolithaceae</taxon>
        <taxon>Pisolithus</taxon>
    </lineage>
</organism>
<evidence type="ECO:0000256" key="2">
    <source>
        <dbReference type="SAM" id="Phobius"/>
    </source>
</evidence>
<keyword evidence="2" id="KW-0812">Transmembrane</keyword>
<keyword evidence="2" id="KW-0472">Membrane</keyword>
<reference evidence="4" key="2">
    <citation type="submission" date="2015-01" db="EMBL/GenBank/DDBJ databases">
        <title>Evolutionary Origins and Diversification of the Mycorrhizal Mutualists.</title>
        <authorList>
            <consortium name="DOE Joint Genome Institute"/>
            <consortium name="Mycorrhizal Genomics Consortium"/>
            <person name="Kohler A."/>
            <person name="Kuo A."/>
            <person name="Nagy L.G."/>
            <person name="Floudas D."/>
            <person name="Copeland A."/>
            <person name="Barry K.W."/>
            <person name="Cichocki N."/>
            <person name="Veneault-Fourrey C."/>
            <person name="LaButti K."/>
            <person name="Lindquist E.A."/>
            <person name="Lipzen A."/>
            <person name="Lundell T."/>
            <person name="Morin E."/>
            <person name="Murat C."/>
            <person name="Riley R."/>
            <person name="Ohm R."/>
            <person name="Sun H."/>
            <person name="Tunlid A."/>
            <person name="Henrissat B."/>
            <person name="Grigoriev I.V."/>
            <person name="Hibbett D.S."/>
            <person name="Martin F."/>
        </authorList>
    </citation>
    <scope>NUCLEOTIDE SEQUENCE [LARGE SCALE GENOMIC DNA]</scope>
    <source>
        <strain evidence="4">441</strain>
    </source>
</reference>
<name>A0A0C9ZN91_9AGAM</name>
<dbReference type="AlphaFoldDB" id="A0A0C9ZN91"/>
<dbReference type="EMBL" id="KN833753">
    <property type="protein sequence ID" value="KIK21273.1"/>
    <property type="molecule type" value="Genomic_DNA"/>
</dbReference>
<feature type="transmembrane region" description="Helical" evidence="2">
    <location>
        <begin position="52"/>
        <end position="72"/>
    </location>
</feature>
<dbReference type="HOGENOM" id="CLU_097608_0_0_1"/>
<proteinExistence type="predicted"/>
<evidence type="ECO:0000313" key="3">
    <source>
        <dbReference type="EMBL" id="KIK21273.1"/>
    </source>
</evidence>
<protein>
    <submittedName>
        <fullName evidence="3">Uncharacterized protein</fullName>
    </submittedName>
</protein>
<reference evidence="3 4" key="1">
    <citation type="submission" date="2014-04" db="EMBL/GenBank/DDBJ databases">
        <authorList>
            <consortium name="DOE Joint Genome Institute"/>
            <person name="Kuo A."/>
            <person name="Kohler A."/>
            <person name="Costa M.D."/>
            <person name="Nagy L.G."/>
            <person name="Floudas D."/>
            <person name="Copeland A."/>
            <person name="Barry K.W."/>
            <person name="Cichocki N."/>
            <person name="Veneault-Fourrey C."/>
            <person name="LaButti K."/>
            <person name="Lindquist E.A."/>
            <person name="Lipzen A."/>
            <person name="Lundell T."/>
            <person name="Morin E."/>
            <person name="Murat C."/>
            <person name="Sun H."/>
            <person name="Tunlid A."/>
            <person name="Henrissat B."/>
            <person name="Grigoriev I.V."/>
            <person name="Hibbett D.S."/>
            <person name="Martin F."/>
            <person name="Nordberg H.P."/>
            <person name="Cantor M.N."/>
            <person name="Hua S.X."/>
        </authorList>
    </citation>
    <scope>NUCLEOTIDE SEQUENCE [LARGE SCALE GENOMIC DNA]</scope>
    <source>
        <strain evidence="3 4">441</strain>
    </source>
</reference>
<keyword evidence="4" id="KW-1185">Reference proteome</keyword>
<dbReference type="OrthoDB" id="2972750at2759"/>